<accession>A0A0A1MN03</accession>
<dbReference type="STRING" id="545501.BN997_00279"/>
<dbReference type="EMBL" id="CDGG01000001">
    <property type="protein sequence ID" value="CEI80476.1"/>
    <property type="molecule type" value="Genomic_DNA"/>
</dbReference>
<sequence length="137" mass="15033">MEYGFLSLLPPILAIIIAIITKQTIISLFIGVWLGATIINSWNPLVGFTYTITDTMIPSIADPWNASLLLLVTTTGGFVNILRTTGAAQAFAEAATKKINTRRKAQNFVWGSTYSIPWEVRWLPCPPSAVTAHLLQD</sequence>
<gene>
    <name evidence="1" type="ORF">BN997_00279</name>
</gene>
<protein>
    <recommendedName>
        <fullName evidence="3">L-lactate permease</fullName>
    </recommendedName>
</protein>
<dbReference type="PANTHER" id="PTHR43478">
    <property type="entry name" value="NA+/H+ ANTIPORTER-RELATED"/>
    <property type="match status" value="1"/>
</dbReference>
<name>A0A0A1MN03_9BACI</name>
<dbReference type="PANTHER" id="PTHR43478:SF1">
    <property type="entry name" value="NA+_H+ ANTIPORTER NHAC-LIKE C-TERMINAL DOMAIN-CONTAINING PROTEIN"/>
    <property type="match status" value="1"/>
</dbReference>
<proteinExistence type="predicted"/>
<dbReference type="Proteomes" id="UP000040453">
    <property type="component" value="Unassembled WGS sequence"/>
</dbReference>
<reference evidence="1 2" key="1">
    <citation type="submission" date="2014-11" db="EMBL/GenBank/DDBJ databases">
        <authorList>
            <person name="Urmite Genomes Urmite Genomes"/>
        </authorList>
    </citation>
    <scope>NUCLEOTIDE SEQUENCE [LARGE SCALE GENOMIC DNA]</scope>
    <source>
        <strain evidence="1 2">Oc5</strain>
    </source>
</reference>
<evidence type="ECO:0000313" key="1">
    <source>
        <dbReference type="EMBL" id="CEI80476.1"/>
    </source>
</evidence>
<organism evidence="1 2">
    <name type="scientific">Oceanobacillus oncorhynchi</name>
    <dbReference type="NCBI Taxonomy" id="545501"/>
    <lineage>
        <taxon>Bacteria</taxon>
        <taxon>Bacillati</taxon>
        <taxon>Bacillota</taxon>
        <taxon>Bacilli</taxon>
        <taxon>Bacillales</taxon>
        <taxon>Bacillaceae</taxon>
        <taxon>Oceanobacillus</taxon>
    </lineage>
</organism>
<dbReference type="AlphaFoldDB" id="A0A0A1MN03"/>
<keyword evidence="2" id="KW-1185">Reference proteome</keyword>
<evidence type="ECO:0000313" key="2">
    <source>
        <dbReference type="Proteomes" id="UP000040453"/>
    </source>
</evidence>
<dbReference type="RefSeq" id="WP_052484857.1">
    <property type="nucleotide sequence ID" value="NZ_CDGG01000001.1"/>
</dbReference>
<evidence type="ECO:0008006" key="3">
    <source>
        <dbReference type="Google" id="ProtNLM"/>
    </source>
</evidence>